<dbReference type="OrthoDB" id="9800597at2"/>
<dbReference type="SUPFAM" id="SSF52833">
    <property type="entry name" value="Thioredoxin-like"/>
    <property type="match status" value="1"/>
</dbReference>
<evidence type="ECO:0000313" key="2">
    <source>
        <dbReference type="Proteomes" id="UP000251075"/>
    </source>
</evidence>
<accession>A0A364P009</accession>
<sequence>MSHYPNKYHAFVCGQRRPDGHPRGCCTSKGGGAPLFERLAGKVSELNLWEQGVSVATASCLGFCKAGPLMVVYPEGIWYKPENVADIDEIVQSHFANHKPVERLMVTPGK</sequence>
<organism evidence="1 2">
    <name type="scientific">Paramagnetospirillum kuznetsovii</name>
    <dbReference type="NCBI Taxonomy" id="2053833"/>
    <lineage>
        <taxon>Bacteria</taxon>
        <taxon>Pseudomonadati</taxon>
        <taxon>Pseudomonadota</taxon>
        <taxon>Alphaproteobacteria</taxon>
        <taxon>Rhodospirillales</taxon>
        <taxon>Magnetospirillaceae</taxon>
        <taxon>Paramagnetospirillum</taxon>
    </lineage>
</organism>
<gene>
    <name evidence="1" type="ORF">CU669_07800</name>
</gene>
<protein>
    <submittedName>
        <fullName evidence="1">Ferredoxin</fullName>
    </submittedName>
</protein>
<dbReference type="Proteomes" id="UP000251075">
    <property type="component" value="Unassembled WGS sequence"/>
</dbReference>
<reference evidence="1 2" key="1">
    <citation type="submission" date="2017-11" db="EMBL/GenBank/DDBJ databases">
        <title>Draft genome sequence of magnetotactic bacterium Magnetospirillum kuznetsovii LBB-42.</title>
        <authorList>
            <person name="Grouzdev D.S."/>
            <person name="Rysina M.S."/>
            <person name="Baslerov R.V."/>
            <person name="Koziaeva V."/>
        </authorList>
    </citation>
    <scope>NUCLEOTIDE SEQUENCE [LARGE SCALE GENOMIC DNA]</scope>
    <source>
        <strain evidence="1 2">LBB-42</strain>
    </source>
</reference>
<keyword evidence="2" id="KW-1185">Reference proteome</keyword>
<evidence type="ECO:0000313" key="1">
    <source>
        <dbReference type="EMBL" id="RAU22580.1"/>
    </source>
</evidence>
<dbReference type="AlphaFoldDB" id="A0A364P009"/>
<dbReference type="CDD" id="cd02980">
    <property type="entry name" value="TRX_Fd_family"/>
    <property type="match status" value="1"/>
</dbReference>
<dbReference type="Gene3D" id="3.40.30.10">
    <property type="entry name" value="Glutaredoxin"/>
    <property type="match status" value="1"/>
</dbReference>
<dbReference type="EMBL" id="PGTO01000004">
    <property type="protein sequence ID" value="RAU22580.1"/>
    <property type="molecule type" value="Genomic_DNA"/>
</dbReference>
<proteinExistence type="predicted"/>
<name>A0A364P009_9PROT</name>
<dbReference type="RefSeq" id="WP_112143379.1">
    <property type="nucleotide sequence ID" value="NZ_PGTO01000004.1"/>
</dbReference>
<dbReference type="InterPro" id="IPR036249">
    <property type="entry name" value="Thioredoxin-like_sf"/>
</dbReference>
<comment type="caution">
    <text evidence="1">The sequence shown here is derived from an EMBL/GenBank/DDBJ whole genome shotgun (WGS) entry which is preliminary data.</text>
</comment>